<dbReference type="InterPro" id="IPR041633">
    <property type="entry name" value="Polbeta"/>
</dbReference>
<gene>
    <name evidence="2" type="ORF">ENG92_04355</name>
</gene>
<dbReference type="CDD" id="cd05403">
    <property type="entry name" value="NT_KNTase_like"/>
    <property type="match status" value="1"/>
</dbReference>
<proteinExistence type="predicted"/>
<dbReference type="InterPro" id="IPR043519">
    <property type="entry name" value="NT_sf"/>
</dbReference>
<name>A0A831NZ64_9GAMM</name>
<sequence length="131" mass="14567">MNTEQLVRKVRSALPGTQAVYLFGSQAKGQAREDSDLDIAVLTEGEFSETALWEVAQQIASNIGMEVDLLDLNKASTVMQLQVITQGRQLYCADERACGEFEDRVFSNYVWLNEERAGILQDIAKRGSIHG</sequence>
<evidence type="ECO:0000259" key="1">
    <source>
        <dbReference type="Pfam" id="PF18765"/>
    </source>
</evidence>
<organism evidence="2">
    <name type="scientific">Thiolapillus brandeum</name>
    <dbReference type="NCBI Taxonomy" id="1076588"/>
    <lineage>
        <taxon>Bacteria</taxon>
        <taxon>Pseudomonadati</taxon>
        <taxon>Pseudomonadota</taxon>
        <taxon>Gammaproteobacteria</taxon>
        <taxon>Chromatiales</taxon>
        <taxon>Sedimenticolaceae</taxon>
        <taxon>Thiolapillus</taxon>
    </lineage>
</organism>
<dbReference type="Pfam" id="PF18765">
    <property type="entry name" value="Polbeta"/>
    <property type="match status" value="1"/>
</dbReference>
<dbReference type="Gene3D" id="3.30.460.10">
    <property type="entry name" value="Beta Polymerase, domain 2"/>
    <property type="match status" value="1"/>
</dbReference>
<protein>
    <submittedName>
        <fullName evidence="2">Nucleotidyltransferase domain-containing protein</fullName>
    </submittedName>
</protein>
<dbReference type="SUPFAM" id="SSF81301">
    <property type="entry name" value="Nucleotidyltransferase"/>
    <property type="match status" value="1"/>
</dbReference>
<dbReference type="EMBL" id="DRCV01000192">
    <property type="protein sequence ID" value="HDK38229.1"/>
    <property type="molecule type" value="Genomic_DNA"/>
</dbReference>
<reference evidence="2" key="1">
    <citation type="journal article" date="2020" name="mSystems">
        <title>Genome- and Community-Level Interaction Insights into Carbon Utilization and Element Cycling Functions of Hydrothermarchaeota in Hydrothermal Sediment.</title>
        <authorList>
            <person name="Zhou Z."/>
            <person name="Liu Y."/>
            <person name="Xu W."/>
            <person name="Pan J."/>
            <person name="Luo Z.H."/>
            <person name="Li M."/>
        </authorList>
    </citation>
    <scope>NUCLEOTIDE SEQUENCE [LARGE SCALE GENOMIC DNA]</scope>
    <source>
        <strain evidence="2">HyVt-26</strain>
    </source>
</reference>
<dbReference type="NCBIfam" id="NF047752">
    <property type="entry name" value="MntA_antitoxin"/>
    <property type="match status" value="1"/>
</dbReference>
<dbReference type="AlphaFoldDB" id="A0A831NZ64"/>
<dbReference type="PANTHER" id="PTHR43852:SF2">
    <property type="entry name" value="PROTEIN ADENYLYLTRANSFERASE MNTA"/>
    <property type="match status" value="1"/>
</dbReference>
<dbReference type="Proteomes" id="UP000885822">
    <property type="component" value="Unassembled WGS sequence"/>
</dbReference>
<evidence type="ECO:0000313" key="2">
    <source>
        <dbReference type="EMBL" id="HDK38229.1"/>
    </source>
</evidence>
<accession>A0A831NZ64</accession>
<comment type="caution">
    <text evidence="2">The sequence shown here is derived from an EMBL/GenBank/DDBJ whole genome shotgun (WGS) entry which is preliminary data.</text>
</comment>
<feature type="domain" description="Polymerase beta nucleotidyltransferase" evidence="1">
    <location>
        <begin position="17"/>
        <end position="95"/>
    </location>
</feature>
<dbReference type="PANTHER" id="PTHR43852">
    <property type="entry name" value="NUCLEOTIDYLTRANSFERASE"/>
    <property type="match status" value="1"/>
</dbReference>
<dbReference type="InterPro" id="IPR052930">
    <property type="entry name" value="TA_antitoxin_MntA"/>
</dbReference>